<dbReference type="CDD" id="cd11454">
    <property type="entry name" value="bHLH_AtIND_like"/>
    <property type="match status" value="1"/>
</dbReference>
<dbReference type="GO" id="GO:0048766">
    <property type="term" value="P:root hair initiation"/>
    <property type="evidence" value="ECO:0007669"/>
    <property type="project" value="UniProtKB-ARBA"/>
</dbReference>
<feature type="compositionally biased region" description="Low complexity" evidence="6">
    <location>
        <begin position="214"/>
        <end position="225"/>
    </location>
</feature>
<evidence type="ECO:0000259" key="7">
    <source>
        <dbReference type="PROSITE" id="PS50888"/>
    </source>
</evidence>
<dbReference type="FunFam" id="4.10.280.10:FF:000022">
    <property type="entry name" value="Basic helix-loop-helix transcription factor"/>
    <property type="match status" value="1"/>
</dbReference>
<reference evidence="8" key="1">
    <citation type="journal article" date="2021" name="Nat. Commun.">
        <title>Genomic analyses provide insights into spinach domestication and the genetic basis of agronomic traits.</title>
        <authorList>
            <person name="Cai X."/>
            <person name="Sun X."/>
            <person name="Xu C."/>
            <person name="Sun H."/>
            <person name="Wang X."/>
            <person name="Ge C."/>
            <person name="Zhang Z."/>
            <person name="Wang Q."/>
            <person name="Fei Z."/>
            <person name="Jiao C."/>
            <person name="Wang Q."/>
        </authorList>
    </citation>
    <scope>NUCLEOTIDE SEQUENCE [LARGE SCALE GENOMIC DNA]</scope>
    <source>
        <strain evidence="8">cv. Varoflay</strain>
    </source>
</reference>
<comment type="subcellular location">
    <subcellularLocation>
        <location evidence="1">Nucleus</location>
    </subcellularLocation>
</comment>
<evidence type="ECO:0000313" key="9">
    <source>
        <dbReference type="RefSeq" id="XP_021852167.1"/>
    </source>
</evidence>
<dbReference type="KEGG" id="soe:110791711"/>
<feature type="compositionally biased region" description="Acidic residues" evidence="6">
    <location>
        <begin position="125"/>
        <end position="140"/>
    </location>
</feature>
<dbReference type="Proteomes" id="UP000813463">
    <property type="component" value="Chromosome 2"/>
</dbReference>
<dbReference type="GeneID" id="110791711"/>
<proteinExistence type="predicted"/>
<dbReference type="AlphaFoldDB" id="A0A9R0IN93"/>
<protein>
    <submittedName>
        <fullName evidence="9">Transcription factor RSL3</fullName>
    </submittedName>
</protein>
<dbReference type="GO" id="GO:0005634">
    <property type="term" value="C:nucleus"/>
    <property type="evidence" value="ECO:0000318"/>
    <property type="project" value="GO_Central"/>
</dbReference>
<dbReference type="InterPro" id="IPR036638">
    <property type="entry name" value="HLH_DNA-bd_sf"/>
</dbReference>
<feature type="domain" description="BHLH" evidence="7">
    <location>
        <begin position="239"/>
        <end position="288"/>
    </location>
</feature>
<dbReference type="GO" id="GO:0006357">
    <property type="term" value="P:regulation of transcription by RNA polymerase II"/>
    <property type="evidence" value="ECO:0000318"/>
    <property type="project" value="GO_Central"/>
</dbReference>
<evidence type="ECO:0000256" key="4">
    <source>
        <dbReference type="ARBA" id="ARBA00023163"/>
    </source>
</evidence>
<accession>A0A9R0IN93</accession>
<dbReference type="Gene3D" id="4.10.280.10">
    <property type="entry name" value="Helix-loop-helix DNA-binding domain"/>
    <property type="match status" value="1"/>
</dbReference>
<feature type="region of interest" description="Disordered" evidence="6">
    <location>
        <begin position="118"/>
        <end position="245"/>
    </location>
</feature>
<dbReference type="SMART" id="SM00353">
    <property type="entry name" value="HLH"/>
    <property type="match status" value="1"/>
</dbReference>
<evidence type="ECO:0000256" key="6">
    <source>
        <dbReference type="SAM" id="MobiDB-lite"/>
    </source>
</evidence>
<dbReference type="Pfam" id="PF00010">
    <property type="entry name" value="HLH"/>
    <property type="match status" value="1"/>
</dbReference>
<evidence type="ECO:0000256" key="2">
    <source>
        <dbReference type="ARBA" id="ARBA00023015"/>
    </source>
</evidence>
<dbReference type="SUPFAM" id="SSF47459">
    <property type="entry name" value="HLH, helix-loop-helix DNA-binding domain"/>
    <property type="match status" value="1"/>
</dbReference>
<dbReference type="PROSITE" id="PS50888">
    <property type="entry name" value="BHLH"/>
    <property type="match status" value="1"/>
</dbReference>
<evidence type="ECO:0000256" key="5">
    <source>
        <dbReference type="ARBA" id="ARBA00023242"/>
    </source>
</evidence>
<dbReference type="InterPro" id="IPR011598">
    <property type="entry name" value="bHLH_dom"/>
</dbReference>
<dbReference type="GO" id="GO:0000978">
    <property type="term" value="F:RNA polymerase II cis-regulatory region sequence-specific DNA binding"/>
    <property type="evidence" value="ECO:0000318"/>
    <property type="project" value="GO_Central"/>
</dbReference>
<name>A0A9R0IN93_SPIOL</name>
<dbReference type="RefSeq" id="XP_021852167.1">
    <property type="nucleotide sequence ID" value="XM_021996475.2"/>
</dbReference>
<keyword evidence="5" id="KW-0539">Nucleus</keyword>
<sequence>MEGGEWSNFNAGVCVNEEADFMAQLFPSPNDINVNFIMANANNTNNNNNTEGGNSSYYSCDSTSNSRNVYRYSQESSYNHEVHYHNYFSDNHLAVAAASNASSLPIDFLHCHMEDEENGATMDNDNADLNEDESQMDPSEEDNKTCNTSYNSKKRGRVLEAVQKGKRSVRVKRSQSSLTLGGGDGEENDGGTVNNIRQSSSCGSLEDDCSSKGTTTTTTTTTTNTILNSSGKTRASRGSATDPQSLYARKRRERINERLKILQTLVPNGTKVDISTMLEEAVQYVKFLQLQIKLLSSDEHWMYAPIAYNGMNIGLDFHFNLPR</sequence>
<dbReference type="GO" id="GO:0000981">
    <property type="term" value="F:DNA-binding transcription factor activity, RNA polymerase II-specific"/>
    <property type="evidence" value="ECO:0000318"/>
    <property type="project" value="GO_Central"/>
</dbReference>
<reference evidence="9" key="2">
    <citation type="submission" date="2025-08" db="UniProtKB">
        <authorList>
            <consortium name="RefSeq"/>
        </authorList>
    </citation>
    <scope>IDENTIFICATION</scope>
    <source>
        <tissue evidence="9">Leaf</tissue>
    </source>
</reference>
<dbReference type="InterPro" id="IPR045843">
    <property type="entry name" value="IND-like"/>
</dbReference>
<gene>
    <name evidence="9" type="primary">LOC110791711</name>
</gene>
<dbReference type="GO" id="GO:0046983">
    <property type="term" value="F:protein dimerization activity"/>
    <property type="evidence" value="ECO:0007669"/>
    <property type="project" value="InterPro"/>
</dbReference>
<keyword evidence="2" id="KW-0805">Transcription regulation</keyword>
<keyword evidence="8" id="KW-1185">Reference proteome</keyword>
<evidence type="ECO:0000313" key="8">
    <source>
        <dbReference type="Proteomes" id="UP000813463"/>
    </source>
</evidence>
<keyword evidence="3" id="KW-0238">DNA-binding</keyword>
<dbReference type="OrthoDB" id="651283at2759"/>
<feature type="compositionally biased region" description="Basic residues" evidence="6">
    <location>
        <begin position="164"/>
        <end position="173"/>
    </location>
</feature>
<keyword evidence="4" id="KW-0804">Transcription</keyword>
<evidence type="ECO:0000256" key="1">
    <source>
        <dbReference type="ARBA" id="ARBA00004123"/>
    </source>
</evidence>
<dbReference type="PANTHER" id="PTHR16223">
    <property type="entry name" value="TRANSCRIPTION FACTOR BHLH83-RELATED"/>
    <property type="match status" value="1"/>
</dbReference>
<organism evidence="8 9">
    <name type="scientific">Spinacia oleracea</name>
    <name type="common">Spinach</name>
    <dbReference type="NCBI Taxonomy" id="3562"/>
    <lineage>
        <taxon>Eukaryota</taxon>
        <taxon>Viridiplantae</taxon>
        <taxon>Streptophyta</taxon>
        <taxon>Embryophyta</taxon>
        <taxon>Tracheophyta</taxon>
        <taxon>Spermatophyta</taxon>
        <taxon>Magnoliopsida</taxon>
        <taxon>eudicotyledons</taxon>
        <taxon>Gunneridae</taxon>
        <taxon>Pentapetalae</taxon>
        <taxon>Caryophyllales</taxon>
        <taxon>Chenopodiaceae</taxon>
        <taxon>Chenopodioideae</taxon>
        <taxon>Anserineae</taxon>
        <taxon>Spinacia</taxon>
    </lineage>
</organism>
<evidence type="ECO:0000256" key="3">
    <source>
        <dbReference type="ARBA" id="ARBA00023125"/>
    </source>
</evidence>
<dbReference type="PANTHER" id="PTHR16223:SF300">
    <property type="entry name" value="TRANSCRIPTION FACTOR BHLH133"/>
    <property type="match status" value="1"/>
</dbReference>
<feature type="compositionally biased region" description="Polar residues" evidence="6">
    <location>
        <begin position="226"/>
        <end position="244"/>
    </location>
</feature>